<evidence type="ECO:0000313" key="9">
    <source>
        <dbReference type="EMBL" id="ARF14933.1"/>
    </source>
</evidence>
<evidence type="ECO:0000256" key="5">
    <source>
        <dbReference type="ARBA" id="ARBA00023136"/>
    </source>
</evidence>
<feature type="transmembrane region" description="Helical" evidence="6">
    <location>
        <begin position="58"/>
        <end position="76"/>
    </location>
</feature>
<reference evidence="9 10" key="1">
    <citation type="submission" date="2016-04" db="EMBL/GenBank/DDBJ databases">
        <title>Comparative Genomics and Epigenetics of Sporosarcina ureae.</title>
        <authorList>
            <person name="Oliver A.S."/>
            <person name="Cooper K.K."/>
        </authorList>
    </citation>
    <scope>NUCLEOTIDE SEQUENCE [LARGE SCALE GENOMIC DNA]</scope>
    <source>
        <strain evidence="9 10">S204</strain>
    </source>
</reference>
<gene>
    <name evidence="9" type="ORF">SporoS204_12680</name>
</gene>
<accession>A0ABM6JY40</accession>
<sequence length="188" mass="21510">MNNILMILILQLLYVPCFTLRTIFIVKQLRTQATLLGAVESLIYIFGLSLVFDGEQSFWSMLVYALGFSIGIYIGTMIEEKLAIGYTCIQVNIPTLNQPLIDKLREEGYGVTVFEGTGRDSIRYKLEILTKRNQEEGLYEMIGEYQPNAFIITYEPRKFKGGYLLKAMKRRRKTIPKKGLEVSSTSPE</sequence>
<dbReference type="EMBL" id="CP015108">
    <property type="protein sequence ID" value="ARF14933.1"/>
    <property type="molecule type" value="Genomic_DNA"/>
</dbReference>
<feature type="transmembrane region" description="Helical" evidence="6">
    <location>
        <begin position="33"/>
        <end position="52"/>
    </location>
</feature>
<dbReference type="NCBIfam" id="NF003194">
    <property type="entry name" value="PRK04164.1-5"/>
    <property type="match status" value="1"/>
</dbReference>
<protein>
    <recommendedName>
        <fullName evidence="6">UPF0316 protein SporoS204_12680</fullName>
    </recommendedName>
</protein>
<dbReference type="Pfam" id="PF18955">
    <property type="entry name" value="DUF5698"/>
    <property type="match status" value="1"/>
</dbReference>
<evidence type="ECO:0000256" key="3">
    <source>
        <dbReference type="ARBA" id="ARBA00022692"/>
    </source>
</evidence>
<dbReference type="HAMAP" id="MF_01515">
    <property type="entry name" value="UPF0316"/>
    <property type="match status" value="1"/>
</dbReference>
<dbReference type="PANTHER" id="PTHR40060:SF1">
    <property type="entry name" value="UPF0316 PROTEIN YEBE"/>
    <property type="match status" value="1"/>
</dbReference>
<dbReference type="Proteomes" id="UP000192486">
    <property type="component" value="Chromosome"/>
</dbReference>
<dbReference type="RefSeq" id="WP_029052692.1">
    <property type="nucleotide sequence ID" value="NZ_CP015108.1"/>
</dbReference>
<feature type="domain" description="DUF5698" evidence="8">
    <location>
        <begin position="19"/>
        <end position="76"/>
    </location>
</feature>
<dbReference type="InterPro" id="IPR022930">
    <property type="entry name" value="UPF0316"/>
</dbReference>
<proteinExistence type="inferred from homology"/>
<evidence type="ECO:0000256" key="6">
    <source>
        <dbReference type="HAMAP-Rule" id="MF_01515"/>
    </source>
</evidence>
<feature type="transmembrane region" description="Helical" evidence="6">
    <location>
        <begin position="6"/>
        <end position="26"/>
    </location>
</feature>
<dbReference type="InterPro" id="IPR044035">
    <property type="entry name" value="DUF5698"/>
</dbReference>
<keyword evidence="4 6" id="KW-1133">Transmembrane helix</keyword>
<dbReference type="InterPro" id="IPR019264">
    <property type="entry name" value="DUF2179"/>
</dbReference>
<name>A0ABM6JY40_SPOUR</name>
<feature type="domain" description="DUF2179" evidence="7">
    <location>
        <begin position="109"/>
        <end position="161"/>
    </location>
</feature>
<keyword evidence="2 6" id="KW-1003">Cell membrane</keyword>
<comment type="similarity">
    <text evidence="6">Belongs to the UPF0316 family.</text>
</comment>
<comment type="subcellular location">
    <subcellularLocation>
        <location evidence="1 6">Cell membrane</location>
        <topology evidence="1 6">Multi-pass membrane protein</topology>
    </subcellularLocation>
</comment>
<evidence type="ECO:0000259" key="8">
    <source>
        <dbReference type="Pfam" id="PF18955"/>
    </source>
</evidence>
<keyword evidence="3 6" id="KW-0812">Transmembrane</keyword>
<dbReference type="Pfam" id="PF10035">
    <property type="entry name" value="DUF2179"/>
    <property type="match status" value="1"/>
</dbReference>
<dbReference type="CDD" id="cd16381">
    <property type="entry name" value="YitT_C_like_1"/>
    <property type="match status" value="1"/>
</dbReference>
<dbReference type="PANTHER" id="PTHR40060">
    <property type="entry name" value="UPF0316 PROTEIN YEBE"/>
    <property type="match status" value="1"/>
</dbReference>
<evidence type="ECO:0000256" key="4">
    <source>
        <dbReference type="ARBA" id="ARBA00022989"/>
    </source>
</evidence>
<keyword evidence="5 6" id="KW-0472">Membrane</keyword>
<evidence type="ECO:0000256" key="2">
    <source>
        <dbReference type="ARBA" id="ARBA00022475"/>
    </source>
</evidence>
<organism evidence="9 10">
    <name type="scientific">Sporosarcina ureae</name>
    <dbReference type="NCBI Taxonomy" id="1571"/>
    <lineage>
        <taxon>Bacteria</taxon>
        <taxon>Bacillati</taxon>
        <taxon>Bacillota</taxon>
        <taxon>Bacilli</taxon>
        <taxon>Bacillales</taxon>
        <taxon>Caryophanaceae</taxon>
        <taxon>Sporosarcina</taxon>
    </lineage>
</organism>
<evidence type="ECO:0000259" key="7">
    <source>
        <dbReference type="Pfam" id="PF10035"/>
    </source>
</evidence>
<keyword evidence="10" id="KW-1185">Reference proteome</keyword>
<evidence type="ECO:0000313" key="10">
    <source>
        <dbReference type="Proteomes" id="UP000192486"/>
    </source>
</evidence>
<evidence type="ECO:0000256" key="1">
    <source>
        <dbReference type="ARBA" id="ARBA00004651"/>
    </source>
</evidence>